<evidence type="ECO:0000259" key="11">
    <source>
        <dbReference type="PROSITE" id="PS50011"/>
    </source>
</evidence>
<dbReference type="GeneID" id="94337374"/>
<feature type="binding site" evidence="7">
    <location>
        <begin position="176"/>
        <end position="177"/>
    </location>
    <ligand>
        <name>ATP</name>
        <dbReference type="ChEBI" id="CHEBI:30616"/>
    </ligand>
</feature>
<dbReference type="InterPro" id="IPR000719">
    <property type="entry name" value="Prot_kinase_dom"/>
</dbReference>
<dbReference type="SUPFAM" id="SSF56112">
    <property type="entry name" value="Protein kinase-like (PK-like)"/>
    <property type="match status" value="1"/>
</dbReference>
<dbReference type="FunFam" id="3.30.200.20:FF:000042">
    <property type="entry name" value="Aurora kinase A"/>
    <property type="match status" value="1"/>
</dbReference>
<protein>
    <submittedName>
        <fullName evidence="12">Bifunctional Protein kinase</fullName>
    </submittedName>
</protein>
<dbReference type="Proteomes" id="UP001214638">
    <property type="component" value="Unassembled WGS sequence"/>
</dbReference>
<dbReference type="InterPro" id="IPR011009">
    <property type="entry name" value="Kinase-like_dom_sf"/>
</dbReference>
<dbReference type="PROSITE" id="PS00107">
    <property type="entry name" value="PROTEIN_KINASE_ATP"/>
    <property type="match status" value="1"/>
</dbReference>
<keyword evidence="5 7" id="KW-0067">ATP-binding</keyword>
<evidence type="ECO:0000256" key="6">
    <source>
        <dbReference type="PIRSR" id="PIRSR630616-1"/>
    </source>
</evidence>
<organism evidence="12 13">
    <name type="scientific">Babesia duncani</name>
    <dbReference type="NCBI Taxonomy" id="323732"/>
    <lineage>
        <taxon>Eukaryota</taxon>
        <taxon>Sar</taxon>
        <taxon>Alveolata</taxon>
        <taxon>Apicomplexa</taxon>
        <taxon>Aconoidasida</taxon>
        <taxon>Piroplasmida</taxon>
        <taxon>Babesiidae</taxon>
        <taxon>Babesia</taxon>
    </lineage>
</organism>
<feature type="binding site" evidence="7 9">
    <location>
        <position position="77"/>
    </location>
    <ligand>
        <name>ATP</name>
        <dbReference type="ChEBI" id="CHEBI:30616"/>
    </ligand>
</feature>
<dbReference type="PANTHER" id="PTHR24350">
    <property type="entry name" value="SERINE/THREONINE-PROTEIN KINASE IAL-RELATED"/>
    <property type="match status" value="1"/>
</dbReference>
<dbReference type="EMBL" id="JALLKP010000004">
    <property type="protein sequence ID" value="KAK2195401.1"/>
    <property type="molecule type" value="Genomic_DNA"/>
</dbReference>
<evidence type="ECO:0000256" key="1">
    <source>
        <dbReference type="ARBA" id="ARBA00022527"/>
    </source>
</evidence>
<dbReference type="SMART" id="SM00220">
    <property type="entry name" value="S_TKc"/>
    <property type="match status" value="1"/>
</dbReference>
<comment type="similarity">
    <text evidence="10">Belongs to the protein kinase superfamily.</text>
</comment>
<dbReference type="Gene3D" id="3.30.200.20">
    <property type="entry name" value="Phosphorylase Kinase, domain 1"/>
    <property type="match status" value="1"/>
</dbReference>
<evidence type="ECO:0000256" key="4">
    <source>
        <dbReference type="ARBA" id="ARBA00022777"/>
    </source>
</evidence>
<keyword evidence="4 12" id="KW-0418">Kinase</keyword>
<dbReference type="PROSITE" id="PS00108">
    <property type="entry name" value="PROTEIN_KINASE_ST"/>
    <property type="match status" value="1"/>
</dbReference>
<gene>
    <name evidence="12" type="ORF">BdWA1_003077</name>
</gene>
<evidence type="ECO:0000256" key="3">
    <source>
        <dbReference type="ARBA" id="ARBA00022741"/>
    </source>
</evidence>
<feature type="cross-link" description="Glycyl lysine isopeptide (Lys-Gly) (interchain with G-Cter in SUMO2)" evidence="8">
    <location>
        <position position="174"/>
    </location>
</feature>
<dbReference type="AlphaFoldDB" id="A0AAD9UN44"/>
<dbReference type="Gene3D" id="1.10.510.10">
    <property type="entry name" value="Transferase(Phosphotransferase) domain 1"/>
    <property type="match status" value="1"/>
</dbReference>
<evidence type="ECO:0000256" key="9">
    <source>
        <dbReference type="PROSITE-ProRule" id="PRU10141"/>
    </source>
</evidence>
<evidence type="ECO:0000256" key="8">
    <source>
        <dbReference type="PIRSR" id="PIRSR630616-3"/>
    </source>
</evidence>
<keyword evidence="2" id="KW-0808">Transferase</keyword>
<comment type="caution">
    <text evidence="12">The sequence shown here is derived from an EMBL/GenBank/DDBJ whole genome shotgun (WGS) entry which is preliminary data.</text>
</comment>
<dbReference type="InterPro" id="IPR030616">
    <property type="entry name" value="Aur-like"/>
</dbReference>
<dbReference type="InterPro" id="IPR008271">
    <property type="entry name" value="Ser/Thr_kinase_AS"/>
</dbReference>
<keyword evidence="1 10" id="KW-0723">Serine/threonine-protein kinase</keyword>
<dbReference type="RefSeq" id="XP_067802244.1">
    <property type="nucleotide sequence ID" value="XM_067948093.1"/>
</dbReference>
<proteinExistence type="inferred from homology"/>
<name>A0AAD9UN44_9APIC</name>
<reference evidence="12" key="1">
    <citation type="journal article" date="2023" name="Nat. Microbiol.">
        <title>Babesia duncani multi-omics identifies virulence factors and drug targets.</title>
        <authorList>
            <person name="Singh P."/>
            <person name="Lonardi S."/>
            <person name="Liang Q."/>
            <person name="Vydyam P."/>
            <person name="Khabirova E."/>
            <person name="Fang T."/>
            <person name="Gihaz S."/>
            <person name="Thekkiniath J."/>
            <person name="Munshi M."/>
            <person name="Abel S."/>
            <person name="Ciampossin L."/>
            <person name="Batugedara G."/>
            <person name="Gupta M."/>
            <person name="Lu X.M."/>
            <person name="Lenz T."/>
            <person name="Chakravarty S."/>
            <person name="Cornillot E."/>
            <person name="Hu Y."/>
            <person name="Ma W."/>
            <person name="Gonzalez L.M."/>
            <person name="Sanchez S."/>
            <person name="Estrada K."/>
            <person name="Sanchez-Flores A."/>
            <person name="Montero E."/>
            <person name="Harb O.S."/>
            <person name="Le Roch K.G."/>
            <person name="Mamoun C.B."/>
        </authorList>
    </citation>
    <scope>NUCLEOTIDE SEQUENCE</scope>
    <source>
        <strain evidence="12">WA1</strain>
    </source>
</reference>
<dbReference type="PROSITE" id="PS50011">
    <property type="entry name" value="PROTEIN_KINASE_DOM"/>
    <property type="match status" value="1"/>
</dbReference>
<keyword evidence="3 7" id="KW-0547">Nucleotide-binding</keyword>
<dbReference type="Pfam" id="PF00069">
    <property type="entry name" value="Pkinase"/>
    <property type="match status" value="1"/>
</dbReference>
<dbReference type="GO" id="GO:0004674">
    <property type="term" value="F:protein serine/threonine kinase activity"/>
    <property type="evidence" value="ECO:0007669"/>
    <property type="project" value="UniProtKB-KW"/>
</dbReference>
<evidence type="ECO:0000313" key="12">
    <source>
        <dbReference type="EMBL" id="KAK2195401.1"/>
    </source>
</evidence>
<evidence type="ECO:0000256" key="10">
    <source>
        <dbReference type="RuleBase" id="RU000304"/>
    </source>
</evidence>
<dbReference type="GO" id="GO:0005524">
    <property type="term" value="F:ATP binding"/>
    <property type="evidence" value="ECO:0007669"/>
    <property type="project" value="UniProtKB-UniRule"/>
</dbReference>
<dbReference type="InterPro" id="IPR017441">
    <property type="entry name" value="Protein_kinase_ATP_BS"/>
</dbReference>
<feature type="domain" description="Protein kinase" evidence="11">
    <location>
        <begin position="48"/>
        <end position="321"/>
    </location>
</feature>
<evidence type="ECO:0000256" key="5">
    <source>
        <dbReference type="ARBA" id="ARBA00022840"/>
    </source>
</evidence>
<feature type="binding site" evidence="7">
    <location>
        <position position="190"/>
    </location>
    <ligand>
        <name>ATP</name>
        <dbReference type="ChEBI" id="CHEBI:30616"/>
    </ligand>
</feature>
<dbReference type="KEGG" id="bdw:94337374"/>
<evidence type="ECO:0000256" key="7">
    <source>
        <dbReference type="PIRSR" id="PIRSR630616-2"/>
    </source>
</evidence>
<evidence type="ECO:0000256" key="2">
    <source>
        <dbReference type="ARBA" id="ARBA00022679"/>
    </source>
</evidence>
<accession>A0AAD9UN44</accession>
<keyword evidence="13" id="KW-1185">Reference proteome</keyword>
<feature type="active site" description="Proton acceptor" evidence="6">
    <location>
        <position position="172"/>
    </location>
</feature>
<sequence length="342" mass="40100">MGESITLLDDGCLDVQFKTPNGLESKTSMVDISCKSHTHSLWFTLDDFDIGGLVGDGAHGQVFLARERRTGFICVIKCMSKMQMVISGQEAMFKREIELHSHLRHPNIASSIYTWFTSKSMVYIVIEYCYNGDLYSYLNLHRRLPEKRVAEILFEITWAIRTCHDKHIAHLDIKPENILLDYNFHCKLADFGLSAHIESHEGLNHMRGTFDYWSPEQCAQKYKLGNKFGVFNEKSDVWTLGVLAFELFFGQPPFGTTTEEGVDIVLNRIQKWEWFQYWKLRHGNKYHSEMSKEFLNFFNLTFTKNSAKRPSAEEILEHEWLRKHNEERYMDEVFINQIRKTV</sequence>
<evidence type="ECO:0000313" key="13">
    <source>
        <dbReference type="Proteomes" id="UP001214638"/>
    </source>
</evidence>